<dbReference type="PRINTS" id="PR01210">
    <property type="entry name" value="GGTRANSPTASE"/>
</dbReference>
<dbReference type="OMA" id="VYFDWGS"/>
<keyword evidence="4" id="KW-1133">Transmembrane helix</keyword>
<dbReference type="SUPFAM" id="SSF56235">
    <property type="entry name" value="N-terminal nucleophile aminohydrolases (Ntn hydrolases)"/>
    <property type="match status" value="1"/>
</dbReference>
<gene>
    <name evidence="5" type="primary">Ggt1</name>
    <name evidence="5" type="ORF">Tcan_10745</name>
</gene>
<feature type="active site" description="Nucleophile" evidence="1">
    <location>
        <position position="473"/>
    </location>
</feature>
<proteinExistence type="predicted"/>
<dbReference type="Gene3D" id="1.10.246.130">
    <property type="match status" value="1"/>
</dbReference>
<accession>A0A0B2UW84</accession>
<dbReference type="GO" id="GO:0005886">
    <property type="term" value="C:plasma membrane"/>
    <property type="evidence" value="ECO:0007669"/>
    <property type="project" value="TreeGrafter"/>
</dbReference>
<dbReference type="InterPro" id="IPR029055">
    <property type="entry name" value="Ntn_hydrolases_N"/>
</dbReference>
<dbReference type="OrthoDB" id="1081007at2759"/>
<sequence length="668" mass="73883">MRRLSSEDGRFFAQAARLDNDVLAIPKTNMLRLVLDSDDSVSTPMSLMYMRRKGLPWLTAAFGILSFVLIIALFALIMRDPSKKATPLEDSENCKELGNVSMAVKKLSWQPPSVASSLVRFKNAAVTSDNSVCSEIGRDVLLRGGNAADAAIAVLICIGALNPHSSGLGGGFLLTLYKRKEKKCVTVNAREAIPILAKMSWFEANPSDAVVGYKSIATPGELHGLWTTFKRFGSGRIAWQDLIMPTVKLLSAGYPVSALLEQLLEHKREPILNESSMMHAFMNPSTNHLYKEGELLRNTVLANTLRQLATSPEPHKLFYHGEIARQISNEMIEYGAFVTKVDLAAYEASVDESPLINDHFWGSLAICGPAPPSSFAITQLIVTLIAKWYNSSSDSKVLYESDEFYHHFLEAQKLAFAQTIKLGDGSSVPEVHLLAVNMTSPFYVQQLLQHIDGNAKNSVHYSDDYSLDERDGTSHISIVDTYGNAASVTSSLSSPFGSMRRSEKLGIVWNDDMRHFFIPLARSPEVPTSKQENQKQSQKRSLTSISPTVVFDKSTGEVQMVIGAAGDSKVMSAIGYVIARCVIFNETIKQAIDSPRLHAHLSSFSSSYNEHEPGFPSELIAMLEQRGYKLVKTKFPFSVVHAVLRDSSRYLTVCNDYRRQTHMHPAGF</sequence>
<reference evidence="5 6" key="1">
    <citation type="submission" date="2014-11" db="EMBL/GenBank/DDBJ databases">
        <title>Genetic blueprint of the zoonotic pathogen Toxocara canis.</title>
        <authorList>
            <person name="Zhu X.-Q."/>
            <person name="Korhonen P.K."/>
            <person name="Cai H."/>
            <person name="Young N.D."/>
            <person name="Nejsum P."/>
            <person name="von Samson-Himmelstjerna G."/>
            <person name="Boag P.R."/>
            <person name="Tan P."/>
            <person name="Li Q."/>
            <person name="Min J."/>
            <person name="Yang Y."/>
            <person name="Wang X."/>
            <person name="Fang X."/>
            <person name="Hall R.S."/>
            <person name="Hofmann A."/>
            <person name="Sternberg P.W."/>
            <person name="Jex A.R."/>
            <person name="Gasser R.B."/>
        </authorList>
    </citation>
    <scope>NUCLEOTIDE SEQUENCE [LARGE SCALE GENOMIC DNA]</scope>
    <source>
        <strain evidence="5">PN_DK_2014</strain>
    </source>
</reference>
<keyword evidence="6" id="KW-1185">Reference proteome</keyword>
<keyword evidence="4" id="KW-0812">Transmembrane</keyword>
<evidence type="ECO:0000313" key="5">
    <source>
        <dbReference type="EMBL" id="KHN75326.1"/>
    </source>
</evidence>
<dbReference type="Gene3D" id="3.60.20.40">
    <property type="match status" value="1"/>
</dbReference>
<keyword evidence="4" id="KW-0472">Membrane</keyword>
<evidence type="ECO:0000256" key="4">
    <source>
        <dbReference type="SAM" id="Phobius"/>
    </source>
</evidence>
<dbReference type="InterPro" id="IPR043138">
    <property type="entry name" value="GGT_lsub"/>
</dbReference>
<dbReference type="EMBL" id="JPKZ01002763">
    <property type="protein sequence ID" value="KHN75326.1"/>
    <property type="molecule type" value="Genomic_DNA"/>
</dbReference>
<feature type="binding site" evidence="2">
    <location>
        <position position="190"/>
    </location>
    <ligand>
        <name>L-glutamate</name>
        <dbReference type="ChEBI" id="CHEBI:29985"/>
    </ligand>
</feature>
<organism evidence="5 6">
    <name type="scientific">Toxocara canis</name>
    <name type="common">Canine roundworm</name>
    <dbReference type="NCBI Taxonomy" id="6265"/>
    <lineage>
        <taxon>Eukaryota</taxon>
        <taxon>Metazoa</taxon>
        <taxon>Ecdysozoa</taxon>
        <taxon>Nematoda</taxon>
        <taxon>Chromadorea</taxon>
        <taxon>Rhabditida</taxon>
        <taxon>Spirurina</taxon>
        <taxon>Ascaridomorpha</taxon>
        <taxon>Ascaridoidea</taxon>
        <taxon>Toxocaridae</taxon>
        <taxon>Toxocara</taxon>
    </lineage>
</organism>
<dbReference type="Proteomes" id="UP000031036">
    <property type="component" value="Unassembled WGS sequence"/>
</dbReference>
<evidence type="ECO:0000256" key="2">
    <source>
        <dbReference type="PIRSR" id="PIRSR600101-2"/>
    </source>
</evidence>
<dbReference type="AlphaFoldDB" id="A0A0B2UW84"/>
<dbReference type="PANTHER" id="PTHR11686">
    <property type="entry name" value="GAMMA GLUTAMYL TRANSPEPTIDASE"/>
    <property type="match status" value="1"/>
</dbReference>
<feature type="compositionally biased region" description="Polar residues" evidence="3">
    <location>
        <begin position="526"/>
        <end position="543"/>
    </location>
</feature>
<evidence type="ECO:0000256" key="1">
    <source>
        <dbReference type="PIRSR" id="PIRSR600101-1"/>
    </source>
</evidence>
<feature type="transmembrane region" description="Helical" evidence="4">
    <location>
        <begin position="55"/>
        <end position="78"/>
    </location>
</feature>
<protein>
    <submittedName>
        <fullName evidence="5">Gamma-glutamyltranspeptidase 1</fullName>
    </submittedName>
</protein>
<comment type="caution">
    <text evidence="5">The sequence shown here is derived from an EMBL/GenBank/DDBJ whole genome shotgun (WGS) entry which is preliminary data.</text>
</comment>
<dbReference type="GO" id="GO:0036374">
    <property type="term" value="F:glutathione hydrolase activity"/>
    <property type="evidence" value="ECO:0007669"/>
    <property type="project" value="InterPro"/>
</dbReference>
<dbReference type="GO" id="GO:0006751">
    <property type="term" value="P:glutathione catabolic process"/>
    <property type="evidence" value="ECO:0007669"/>
    <property type="project" value="InterPro"/>
</dbReference>
<dbReference type="Pfam" id="PF01019">
    <property type="entry name" value="G_glu_transpept"/>
    <property type="match status" value="1"/>
</dbReference>
<dbReference type="InterPro" id="IPR043137">
    <property type="entry name" value="GGT_ssub_C"/>
</dbReference>
<evidence type="ECO:0000313" key="6">
    <source>
        <dbReference type="Proteomes" id="UP000031036"/>
    </source>
</evidence>
<dbReference type="PANTHER" id="PTHR11686:SF9">
    <property type="entry name" value="RE13973P"/>
    <property type="match status" value="1"/>
</dbReference>
<feature type="binding site" evidence="2">
    <location>
        <begin position="543"/>
        <end position="544"/>
    </location>
    <ligand>
        <name>L-glutamate</name>
        <dbReference type="ChEBI" id="CHEBI:29985"/>
    </ligand>
</feature>
<evidence type="ECO:0000256" key="3">
    <source>
        <dbReference type="SAM" id="MobiDB-lite"/>
    </source>
</evidence>
<dbReference type="STRING" id="6265.A0A0B2UW84"/>
<feature type="region of interest" description="Disordered" evidence="3">
    <location>
        <begin position="524"/>
        <end position="543"/>
    </location>
</feature>
<name>A0A0B2UW84_TOXCA</name>
<dbReference type="InterPro" id="IPR000101">
    <property type="entry name" value="GGT_peptidase"/>
</dbReference>